<dbReference type="Proteomes" id="UP000054097">
    <property type="component" value="Unassembled WGS sequence"/>
</dbReference>
<organism evidence="2 3">
    <name type="scientific">Serendipita vermifera MAFF 305830</name>
    <dbReference type="NCBI Taxonomy" id="933852"/>
    <lineage>
        <taxon>Eukaryota</taxon>
        <taxon>Fungi</taxon>
        <taxon>Dikarya</taxon>
        <taxon>Basidiomycota</taxon>
        <taxon>Agaricomycotina</taxon>
        <taxon>Agaricomycetes</taxon>
        <taxon>Sebacinales</taxon>
        <taxon>Serendipitaceae</taxon>
        <taxon>Serendipita</taxon>
    </lineage>
</organism>
<evidence type="ECO:0000256" key="1">
    <source>
        <dbReference type="SAM" id="MobiDB-lite"/>
    </source>
</evidence>
<protein>
    <submittedName>
        <fullName evidence="2">Uncharacterized protein</fullName>
    </submittedName>
</protein>
<reference evidence="2 3" key="1">
    <citation type="submission" date="2014-04" db="EMBL/GenBank/DDBJ databases">
        <authorList>
            <consortium name="DOE Joint Genome Institute"/>
            <person name="Kuo A."/>
            <person name="Zuccaro A."/>
            <person name="Kohler A."/>
            <person name="Nagy L.G."/>
            <person name="Floudas D."/>
            <person name="Copeland A."/>
            <person name="Barry K.W."/>
            <person name="Cichocki N."/>
            <person name="Veneault-Fourrey C."/>
            <person name="LaButti K."/>
            <person name="Lindquist E.A."/>
            <person name="Lipzen A."/>
            <person name="Lundell T."/>
            <person name="Morin E."/>
            <person name="Murat C."/>
            <person name="Sun H."/>
            <person name="Tunlid A."/>
            <person name="Henrissat B."/>
            <person name="Grigoriev I.V."/>
            <person name="Hibbett D.S."/>
            <person name="Martin F."/>
            <person name="Nordberg H.P."/>
            <person name="Cantor M.N."/>
            <person name="Hua S.X."/>
        </authorList>
    </citation>
    <scope>NUCLEOTIDE SEQUENCE [LARGE SCALE GENOMIC DNA]</scope>
    <source>
        <strain evidence="2 3">MAFF 305830</strain>
    </source>
</reference>
<keyword evidence="3" id="KW-1185">Reference proteome</keyword>
<dbReference type="AlphaFoldDB" id="A0A0C2WKQ5"/>
<evidence type="ECO:0000313" key="2">
    <source>
        <dbReference type="EMBL" id="KIM26908.1"/>
    </source>
</evidence>
<dbReference type="EMBL" id="KN824302">
    <property type="protein sequence ID" value="KIM26908.1"/>
    <property type="molecule type" value="Genomic_DNA"/>
</dbReference>
<proteinExistence type="predicted"/>
<dbReference type="HOGENOM" id="CLU_2689358_0_0_1"/>
<dbReference type="OrthoDB" id="3182478at2759"/>
<name>A0A0C2WKQ5_SERVB</name>
<gene>
    <name evidence="2" type="ORF">M408DRAFT_71927</name>
</gene>
<accession>A0A0C2WKQ5</accession>
<feature type="region of interest" description="Disordered" evidence="1">
    <location>
        <begin position="41"/>
        <end position="74"/>
    </location>
</feature>
<sequence length="74" mass="8233">MLRRNPTLIPIDQSAVEEVKAALLAKKYGTVSDDPMLLDAADGNSANKQSFNAVEEEKKRKAMLTRNQRMGIDE</sequence>
<reference evidence="3" key="2">
    <citation type="submission" date="2015-01" db="EMBL/GenBank/DDBJ databases">
        <title>Evolutionary Origins and Diversification of the Mycorrhizal Mutualists.</title>
        <authorList>
            <consortium name="DOE Joint Genome Institute"/>
            <consortium name="Mycorrhizal Genomics Consortium"/>
            <person name="Kohler A."/>
            <person name="Kuo A."/>
            <person name="Nagy L.G."/>
            <person name="Floudas D."/>
            <person name="Copeland A."/>
            <person name="Barry K.W."/>
            <person name="Cichocki N."/>
            <person name="Veneault-Fourrey C."/>
            <person name="LaButti K."/>
            <person name="Lindquist E.A."/>
            <person name="Lipzen A."/>
            <person name="Lundell T."/>
            <person name="Morin E."/>
            <person name="Murat C."/>
            <person name="Riley R."/>
            <person name="Ohm R."/>
            <person name="Sun H."/>
            <person name="Tunlid A."/>
            <person name="Henrissat B."/>
            <person name="Grigoriev I.V."/>
            <person name="Hibbett D.S."/>
            <person name="Martin F."/>
        </authorList>
    </citation>
    <scope>NUCLEOTIDE SEQUENCE [LARGE SCALE GENOMIC DNA]</scope>
    <source>
        <strain evidence="3">MAFF 305830</strain>
    </source>
</reference>
<evidence type="ECO:0000313" key="3">
    <source>
        <dbReference type="Proteomes" id="UP000054097"/>
    </source>
</evidence>